<feature type="domain" description="B box-type" evidence="3">
    <location>
        <begin position="8"/>
        <end position="58"/>
    </location>
</feature>
<proteinExistence type="predicted"/>
<dbReference type="Gene3D" id="2.130.10.10">
    <property type="entry name" value="YVTN repeat-like/Quinoprotein amine dehydrogenase"/>
    <property type="match status" value="1"/>
</dbReference>
<protein>
    <recommendedName>
        <fullName evidence="3">B box-type domain-containing protein</fullName>
    </recommendedName>
</protein>
<dbReference type="InterPro" id="IPR047153">
    <property type="entry name" value="TRIM45/56/19-like"/>
</dbReference>
<accession>A0A8B6ENW9</accession>
<evidence type="ECO:0000256" key="2">
    <source>
        <dbReference type="SAM" id="Coils"/>
    </source>
</evidence>
<dbReference type="OrthoDB" id="6136258at2759"/>
<keyword evidence="1" id="KW-0479">Metal-binding</keyword>
<evidence type="ECO:0000313" key="5">
    <source>
        <dbReference type="Proteomes" id="UP000596742"/>
    </source>
</evidence>
<keyword evidence="1" id="KW-0862">Zinc</keyword>
<dbReference type="InterPro" id="IPR015943">
    <property type="entry name" value="WD40/YVTN_repeat-like_dom_sf"/>
</dbReference>
<evidence type="ECO:0000259" key="3">
    <source>
        <dbReference type="PROSITE" id="PS50119"/>
    </source>
</evidence>
<organism evidence="4 5">
    <name type="scientific">Mytilus galloprovincialis</name>
    <name type="common">Mediterranean mussel</name>
    <dbReference type="NCBI Taxonomy" id="29158"/>
    <lineage>
        <taxon>Eukaryota</taxon>
        <taxon>Metazoa</taxon>
        <taxon>Spiralia</taxon>
        <taxon>Lophotrochozoa</taxon>
        <taxon>Mollusca</taxon>
        <taxon>Bivalvia</taxon>
        <taxon>Autobranchia</taxon>
        <taxon>Pteriomorphia</taxon>
        <taxon>Mytilida</taxon>
        <taxon>Mytiloidea</taxon>
        <taxon>Mytilidae</taxon>
        <taxon>Mytilinae</taxon>
        <taxon>Mytilus</taxon>
    </lineage>
</organism>
<comment type="caution">
    <text evidence="4">The sequence shown here is derived from an EMBL/GenBank/DDBJ whole genome shotgun (WGS) entry which is preliminary data.</text>
</comment>
<dbReference type="PROSITE" id="PS50119">
    <property type="entry name" value="ZF_BBOX"/>
    <property type="match status" value="1"/>
</dbReference>
<dbReference type="Proteomes" id="UP000596742">
    <property type="component" value="Unassembled WGS sequence"/>
</dbReference>
<dbReference type="InterPro" id="IPR000315">
    <property type="entry name" value="Znf_B-box"/>
</dbReference>
<dbReference type="PANTHER" id="PTHR25462:SF296">
    <property type="entry name" value="MEIOTIC P26, ISOFORM F"/>
    <property type="match status" value="1"/>
</dbReference>
<keyword evidence="5" id="KW-1185">Reference proteome</keyword>
<dbReference type="GO" id="GO:0008270">
    <property type="term" value="F:zinc ion binding"/>
    <property type="evidence" value="ECO:0007669"/>
    <property type="project" value="UniProtKB-KW"/>
</dbReference>
<dbReference type="Gene3D" id="3.30.160.60">
    <property type="entry name" value="Classic Zinc Finger"/>
    <property type="match status" value="1"/>
</dbReference>
<dbReference type="AlphaFoldDB" id="A0A8B6ENW9"/>
<evidence type="ECO:0000313" key="4">
    <source>
        <dbReference type="EMBL" id="VDI37764.1"/>
    </source>
</evidence>
<keyword evidence="2" id="KW-0175">Coiled coil</keyword>
<reference evidence="4" key="1">
    <citation type="submission" date="2018-11" db="EMBL/GenBank/DDBJ databases">
        <authorList>
            <person name="Alioto T."/>
            <person name="Alioto T."/>
        </authorList>
    </citation>
    <scope>NUCLEOTIDE SEQUENCE</scope>
</reference>
<evidence type="ECO:0000256" key="1">
    <source>
        <dbReference type="PROSITE-ProRule" id="PRU00024"/>
    </source>
</evidence>
<feature type="coiled-coil region" evidence="2">
    <location>
        <begin position="149"/>
        <end position="180"/>
    </location>
</feature>
<gene>
    <name evidence="4" type="ORF">MGAL_10B013648</name>
</gene>
<dbReference type="EMBL" id="UYJE01005487">
    <property type="protein sequence ID" value="VDI37764.1"/>
    <property type="molecule type" value="Genomic_DNA"/>
</dbReference>
<name>A0A8B6ENW9_MYTGA</name>
<dbReference type="CDD" id="cd19776">
    <property type="entry name" value="Bbox2_TRIM25_C-IV"/>
    <property type="match status" value="1"/>
</dbReference>
<dbReference type="PANTHER" id="PTHR25462">
    <property type="entry name" value="BONUS, ISOFORM C-RELATED"/>
    <property type="match status" value="1"/>
</dbReference>
<dbReference type="SUPFAM" id="SSF101898">
    <property type="entry name" value="NHL repeat"/>
    <property type="match status" value="1"/>
</dbReference>
<dbReference type="CDD" id="cd19757">
    <property type="entry name" value="Bbox1"/>
    <property type="match status" value="1"/>
</dbReference>
<keyword evidence="1" id="KW-0863">Zinc-finger</keyword>
<dbReference type="SMART" id="SM00336">
    <property type="entry name" value="BBOX"/>
    <property type="match status" value="2"/>
</dbReference>
<sequence length="569" mass="63992">MVPTDMAASGRLCDICETREITVFAIDWCPECEQGLCQSCKYHHSAAKLSKTHQTIPVESFNKLPFAIQEIKNDCSEHGARFEYFCSQHELPCCVECIKTTHSECRLLTPMHKVVEHYKTSNALSDFEQTLSDSINNLNTLIKDRLNNISLLADQKEKCLESIEDAKRNVIAHLDELEMKLKVELEALHGEHLKAIEGSVKEFEVFKTNVAKIQAEAVVIKQYGSDFQRFIAFRDFEKKLKSLETDTHSLATNDSAKQISLSFSTDVVQSVEKLIPTLGGVIVNTKESEIKLVDHRGKQAQILAIGRPCIDKIKLKLVFESVQVPHGHKKNSIMWDNCFLSNGRLVFSDSSDKRLIVFKESGDYDKEIQLPFNPNSVAFITDNEIAVGKSNGNTISIISIVTSLVDSSFESEGDFIQSFSFRKGQFLIVIVNFGFSITDIEGNVLNTILSCCDDILYAVLLNDKIYFSQFNEDSIFCCDLKGYVINEYRDKRLKYPVGVTCSEIGVLFITGYKSNNILTLHVSTSGNELKELYSSSELHLARAISYNSSKQQLLVSTEDGKISLFDVSY</sequence>